<dbReference type="RefSeq" id="XP_003685205.1">
    <property type="nucleotide sequence ID" value="XM_003685157.1"/>
</dbReference>
<dbReference type="GeneID" id="11531014"/>
<dbReference type="KEGG" id="tpf:TPHA_0D01300"/>
<dbReference type="HOGENOM" id="CLU_597416_0_0_1"/>
<proteinExistence type="predicted"/>
<name>G8BSF0_TETPH</name>
<dbReference type="Proteomes" id="UP000005666">
    <property type="component" value="Chromosome 4"/>
</dbReference>
<sequence length="458" mass="53065">MTSVTVDGACVMRCLIKGNEDALRTNTLAIQNILDIQFLKQHLDDISILKLLLNNTNNTKFQLILQQSTLVEDILTQIFDFTIRISKEKLCYPHLIYNRMVIEKSDFGYVNESTMPIQKELEVAYLSSMCLVEASENNPYICIAICKFINDSEVLLAGIKDLINTKLAIKFNIIFYDNQPRTWILKFLKRLLTLTLNKQQSKHIPTDAITEFLKRFEYILVKEFDHAINNYYNDISYSILVFKTIVLAHSSTLYNFDFNACNLIKLSNLLRILSNTINDESNCLEIESDTEEENLDIIFFFEALSIISELLSDKSFISNLLISKGHDEFISIFRTMQYDLLISISNLEEKEVTSKITIIRKMLPLIKNISGHESYDADKDVGMCLLNLSKNIKNPYTLTSYFIILSSILQLPSSKATENIHNIELFEYLRMTINFRDNIQLEYFNTFTQLYLSRDTIN</sequence>
<dbReference type="EMBL" id="HE612859">
    <property type="protein sequence ID" value="CCE62771.1"/>
    <property type="molecule type" value="Genomic_DNA"/>
</dbReference>
<keyword evidence="2" id="KW-1185">Reference proteome</keyword>
<evidence type="ECO:0000313" key="1">
    <source>
        <dbReference type="EMBL" id="CCE62771.1"/>
    </source>
</evidence>
<dbReference type="AlphaFoldDB" id="G8BSF0"/>
<accession>G8BSF0</accession>
<protein>
    <submittedName>
        <fullName evidence="1">Uncharacterized protein</fullName>
    </submittedName>
</protein>
<gene>
    <name evidence="1" type="primary">TPHA0D01300</name>
    <name evidence="1" type="ordered locus">TPHA_0D01300</name>
</gene>
<organism evidence="1 2">
    <name type="scientific">Tetrapisispora phaffii (strain ATCC 24235 / CBS 4417 / NBRC 1672 / NRRL Y-8282 / UCD 70-5)</name>
    <name type="common">Yeast</name>
    <name type="synonym">Fabospora phaffii</name>
    <dbReference type="NCBI Taxonomy" id="1071381"/>
    <lineage>
        <taxon>Eukaryota</taxon>
        <taxon>Fungi</taxon>
        <taxon>Dikarya</taxon>
        <taxon>Ascomycota</taxon>
        <taxon>Saccharomycotina</taxon>
        <taxon>Saccharomycetes</taxon>
        <taxon>Saccharomycetales</taxon>
        <taxon>Saccharomycetaceae</taxon>
        <taxon>Tetrapisispora</taxon>
    </lineage>
</organism>
<evidence type="ECO:0000313" key="2">
    <source>
        <dbReference type="Proteomes" id="UP000005666"/>
    </source>
</evidence>
<reference evidence="1 2" key="1">
    <citation type="journal article" date="2011" name="Proc. Natl. Acad. Sci. U.S.A.">
        <title>Evolutionary erosion of yeast sex chromosomes by mating-type switching accidents.</title>
        <authorList>
            <person name="Gordon J.L."/>
            <person name="Armisen D."/>
            <person name="Proux-Wera E."/>
            <person name="Oheigeartaigh S.S."/>
            <person name="Byrne K.P."/>
            <person name="Wolfe K.H."/>
        </authorList>
    </citation>
    <scope>NUCLEOTIDE SEQUENCE [LARGE SCALE GENOMIC DNA]</scope>
    <source>
        <strain evidence="2">ATCC 24235 / CBS 4417 / NBRC 1672 / NRRL Y-8282 / UCD 70-5</strain>
    </source>
</reference>